<keyword evidence="2" id="KW-1185">Reference proteome</keyword>
<sequence length="107" mass="12115">MFDSFSSRRWTVLRNTLDIDQSLFDSATRTHCRSSISEIYLSRAPPLSPASFSPSRSPIVDASNQFYALCYPRRKKLMAARSMFYSEPSDGPVPVIDAFTNDFLVAH</sequence>
<reference evidence="2" key="1">
    <citation type="journal article" date="2022" name="Mol. Ecol. Resour.">
        <title>The genomes of chicory, endive, great burdock and yacon provide insights into Asteraceae palaeo-polyploidization history and plant inulin production.</title>
        <authorList>
            <person name="Fan W."/>
            <person name="Wang S."/>
            <person name="Wang H."/>
            <person name="Wang A."/>
            <person name="Jiang F."/>
            <person name="Liu H."/>
            <person name="Zhao H."/>
            <person name="Xu D."/>
            <person name="Zhang Y."/>
        </authorList>
    </citation>
    <scope>NUCLEOTIDE SEQUENCE [LARGE SCALE GENOMIC DNA]</scope>
    <source>
        <strain evidence="2">cv. Yunnan</strain>
    </source>
</reference>
<dbReference type="EMBL" id="CM042028">
    <property type="protein sequence ID" value="KAI3798681.1"/>
    <property type="molecule type" value="Genomic_DNA"/>
</dbReference>
<protein>
    <submittedName>
        <fullName evidence="1">Uncharacterized protein</fullName>
    </submittedName>
</protein>
<evidence type="ECO:0000313" key="1">
    <source>
        <dbReference type="EMBL" id="KAI3798681.1"/>
    </source>
</evidence>
<dbReference type="Proteomes" id="UP001056120">
    <property type="component" value="Linkage Group LG11"/>
</dbReference>
<accession>A0ACB9HT73</accession>
<gene>
    <name evidence="1" type="ORF">L1987_33959</name>
</gene>
<proteinExistence type="predicted"/>
<name>A0ACB9HT73_9ASTR</name>
<organism evidence="1 2">
    <name type="scientific">Smallanthus sonchifolius</name>
    <dbReference type="NCBI Taxonomy" id="185202"/>
    <lineage>
        <taxon>Eukaryota</taxon>
        <taxon>Viridiplantae</taxon>
        <taxon>Streptophyta</taxon>
        <taxon>Embryophyta</taxon>
        <taxon>Tracheophyta</taxon>
        <taxon>Spermatophyta</taxon>
        <taxon>Magnoliopsida</taxon>
        <taxon>eudicotyledons</taxon>
        <taxon>Gunneridae</taxon>
        <taxon>Pentapetalae</taxon>
        <taxon>asterids</taxon>
        <taxon>campanulids</taxon>
        <taxon>Asterales</taxon>
        <taxon>Asteraceae</taxon>
        <taxon>Asteroideae</taxon>
        <taxon>Heliantheae alliance</taxon>
        <taxon>Millerieae</taxon>
        <taxon>Smallanthus</taxon>
    </lineage>
</organism>
<reference evidence="1 2" key="2">
    <citation type="journal article" date="2022" name="Mol. Ecol. Resour.">
        <title>The genomes of chicory, endive, great burdock and yacon provide insights into Asteraceae paleo-polyploidization history and plant inulin production.</title>
        <authorList>
            <person name="Fan W."/>
            <person name="Wang S."/>
            <person name="Wang H."/>
            <person name="Wang A."/>
            <person name="Jiang F."/>
            <person name="Liu H."/>
            <person name="Zhao H."/>
            <person name="Xu D."/>
            <person name="Zhang Y."/>
        </authorList>
    </citation>
    <scope>NUCLEOTIDE SEQUENCE [LARGE SCALE GENOMIC DNA]</scope>
    <source>
        <strain evidence="2">cv. Yunnan</strain>
        <tissue evidence="1">Leaves</tissue>
    </source>
</reference>
<comment type="caution">
    <text evidence="1">The sequence shown here is derived from an EMBL/GenBank/DDBJ whole genome shotgun (WGS) entry which is preliminary data.</text>
</comment>
<evidence type="ECO:0000313" key="2">
    <source>
        <dbReference type="Proteomes" id="UP001056120"/>
    </source>
</evidence>